<dbReference type="InterPro" id="IPR029058">
    <property type="entry name" value="AB_hydrolase_fold"/>
</dbReference>
<dbReference type="Pfam" id="PF12697">
    <property type="entry name" value="Abhydrolase_6"/>
    <property type="match status" value="1"/>
</dbReference>
<evidence type="ECO:0000259" key="1">
    <source>
        <dbReference type="Pfam" id="PF12697"/>
    </source>
</evidence>
<dbReference type="Proteomes" id="UP000272778">
    <property type="component" value="Unassembled WGS sequence"/>
</dbReference>
<sequence>MSPVLIRIDVTDTLPPAVSAGQRLYVGAWLFVPTRLPDRPTVSVWLNGGTYDKRYFHAEVPEHPGYSMAEHLAASGHIVVLPDHLGIGDSSRAPRQMVVTRQVAAKANHDAMTQLFAQLREGTLHPSLPAIPQFIKLGGGHSMGGMQTITQQAAHSTYDRIAVLGYTAIGVHLTLGGQLHSADPGPLDFSMPDYPVMDRRHLRSTFHWDDVPEAVLTADDALLVPVPYVLSMQSITAGIVSEDAGNIDVPIYQCLGERDVSPDPWAESAHFRACRDYTLHVLPKSGHCQNFASTRSVMWNRICAWSESLDVPDRLA</sequence>
<keyword evidence="2" id="KW-0378">Hydrolase</keyword>
<dbReference type="GO" id="GO:0016787">
    <property type="term" value="F:hydrolase activity"/>
    <property type="evidence" value="ECO:0007669"/>
    <property type="project" value="UniProtKB-KW"/>
</dbReference>
<dbReference type="Gene3D" id="3.40.50.1820">
    <property type="entry name" value="alpha/beta hydrolase"/>
    <property type="match status" value="1"/>
</dbReference>
<protein>
    <submittedName>
        <fullName evidence="2">Alpha/beta hydrolase</fullName>
    </submittedName>
</protein>
<dbReference type="SUPFAM" id="SSF53474">
    <property type="entry name" value="alpha/beta-Hydrolases"/>
    <property type="match status" value="1"/>
</dbReference>
<organism evidence="2 3">
    <name type="scientific">Paraburkholderia dinghuensis</name>
    <dbReference type="NCBI Taxonomy" id="2305225"/>
    <lineage>
        <taxon>Bacteria</taxon>
        <taxon>Pseudomonadati</taxon>
        <taxon>Pseudomonadota</taxon>
        <taxon>Betaproteobacteria</taxon>
        <taxon>Burkholderiales</taxon>
        <taxon>Burkholderiaceae</taxon>
        <taxon>Paraburkholderia</taxon>
    </lineage>
</organism>
<evidence type="ECO:0000313" key="3">
    <source>
        <dbReference type="Proteomes" id="UP000272778"/>
    </source>
</evidence>
<comment type="caution">
    <text evidence="2">The sequence shown here is derived from an EMBL/GenBank/DDBJ whole genome shotgun (WGS) entry which is preliminary data.</text>
</comment>
<dbReference type="OrthoDB" id="4512892at2"/>
<gene>
    <name evidence="2" type="ORF">D1Y85_16400</name>
</gene>
<dbReference type="InterPro" id="IPR000073">
    <property type="entry name" value="AB_hydrolase_1"/>
</dbReference>
<name>A0A3N6N321_9BURK</name>
<evidence type="ECO:0000313" key="2">
    <source>
        <dbReference type="EMBL" id="RQH04991.1"/>
    </source>
</evidence>
<reference evidence="2 3" key="1">
    <citation type="submission" date="2018-11" db="EMBL/GenBank/DDBJ databases">
        <title>Paraburkholderia sp. DHOA04, isolated from soil.</title>
        <authorList>
            <person name="Gao Z.-H."/>
            <person name="Qiu L.-H."/>
            <person name="Fu J.-C."/>
        </authorList>
    </citation>
    <scope>NUCLEOTIDE SEQUENCE [LARGE SCALE GENOMIC DNA]</scope>
    <source>
        <strain evidence="2 3">DHOA04</strain>
    </source>
</reference>
<accession>A0A3N6N321</accession>
<dbReference type="RefSeq" id="WP_124152125.1">
    <property type="nucleotide sequence ID" value="NZ_RQIS01000011.1"/>
</dbReference>
<keyword evidence="3" id="KW-1185">Reference proteome</keyword>
<proteinExistence type="predicted"/>
<feature type="domain" description="AB hydrolase-1" evidence="1">
    <location>
        <begin position="44"/>
        <end position="290"/>
    </location>
</feature>
<dbReference type="AlphaFoldDB" id="A0A3N6N321"/>
<dbReference type="EMBL" id="RQIS01000011">
    <property type="protein sequence ID" value="RQH04991.1"/>
    <property type="molecule type" value="Genomic_DNA"/>
</dbReference>